<keyword evidence="3 5" id="KW-1133">Transmembrane helix</keyword>
<protein>
    <recommendedName>
        <fullName evidence="8">DUF4870 domain-containing protein</fullName>
    </recommendedName>
</protein>
<dbReference type="RefSeq" id="WP_170012935.1">
    <property type="nucleotide sequence ID" value="NZ_JABCRE010000003.1"/>
</dbReference>
<evidence type="ECO:0000313" key="6">
    <source>
        <dbReference type="EMBL" id="NMW32378.1"/>
    </source>
</evidence>
<evidence type="ECO:0008006" key="8">
    <source>
        <dbReference type="Google" id="ProtNLM"/>
    </source>
</evidence>
<comment type="caution">
    <text evidence="6">The sequence shown here is derived from an EMBL/GenBank/DDBJ whole genome shotgun (WGS) entry which is preliminary data.</text>
</comment>
<evidence type="ECO:0000256" key="5">
    <source>
        <dbReference type="SAM" id="Phobius"/>
    </source>
</evidence>
<dbReference type="Pfam" id="PF09685">
    <property type="entry name" value="MamF_MmsF"/>
    <property type="match status" value="1"/>
</dbReference>
<dbReference type="Proteomes" id="UP000561181">
    <property type="component" value="Unassembled WGS sequence"/>
</dbReference>
<organism evidence="6 7">
    <name type="scientific">Pontixanthobacter rizhaonensis</name>
    <dbReference type="NCBI Taxonomy" id="2730337"/>
    <lineage>
        <taxon>Bacteria</taxon>
        <taxon>Pseudomonadati</taxon>
        <taxon>Pseudomonadota</taxon>
        <taxon>Alphaproteobacteria</taxon>
        <taxon>Sphingomonadales</taxon>
        <taxon>Erythrobacteraceae</taxon>
        <taxon>Pontixanthobacter</taxon>
    </lineage>
</organism>
<sequence>MTNIPDQKIPTPPANGGFDLNNPTIISLLYLGSFITGITGLVGIILAYVWRGDQEPWAASHFTFLIRTFWIGLIASIVSAMLTIILIGIPMLIAVSVWFAVRSVVSIVKAQRREPMPNPETLWI</sequence>
<evidence type="ECO:0000256" key="4">
    <source>
        <dbReference type="ARBA" id="ARBA00023136"/>
    </source>
</evidence>
<evidence type="ECO:0000313" key="7">
    <source>
        <dbReference type="Proteomes" id="UP000561181"/>
    </source>
</evidence>
<evidence type="ECO:0000256" key="3">
    <source>
        <dbReference type="ARBA" id="ARBA00022989"/>
    </source>
</evidence>
<dbReference type="AlphaFoldDB" id="A0A848QTE3"/>
<evidence type="ECO:0000256" key="1">
    <source>
        <dbReference type="ARBA" id="ARBA00004141"/>
    </source>
</evidence>
<gene>
    <name evidence="6" type="ORF">HKD42_09925</name>
</gene>
<keyword evidence="4 5" id="KW-0472">Membrane</keyword>
<accession>A0A848QTE3</accession>
<feature type="transmembrane region" description="Helical" evidence="5">
    <location>
        <begin position="70"/>
        <end position="101"/>
    </location>
</feature>
<comment type="subcellular location">
    <subcellularLocation>
        <location evidence="1">Membrane</location>
        <topology evidence="1">Multi-pass membrane protein</topology>
    </subcellularLocation>
</comment>
<evidence type="ECO:0000256" key="2">
    <source>
        <dbReference type="ARBA" id="ARBA00022692"/>
    </source>
</evidence>
<feature type="transmembrane region" description="Helical" evidence="5">
    <location>
        <begin position="28"/>
        <end position="50"/>
    </location>
</feature>
<proteinExistence type="predicted"/>
<name>A0A848QTE3_9SPHN</name>
<keyword evidence="7" id="KW-1185">Reference proteome</keyword>
<dbReference type="EMBL" id="JABCRE010000003">
    <property type="protein sequence ID" value="NMW32378.1"/>
    <property type="molecule type" value="Genomic_DNA"/>
</dbReference>
<reference evidence="6 7" key="1">
    <citation type="submission" date="2020-04" db="EMBL/GenBank/DDBJ databases">
        <authorList>
            <person name="Liu A."/>
        </authorList>
    </citation>
    <scope>NUCLEOTIDE SEQUENCE [LARGE SCALE GENOMIC DNA]</scope>
    <source>
        <strain evidence="6 7">RZ02</strain>
    </source>
</reference>
<keyword evidence="2 5" id="KW-0812">Transmembrane</keyword>
<dbReference type="InterPro" id="IPR019109">
    <property type="entry name" value="MamF_MmsF"/>
</dbReference>